<dbReference type="SUPFAM" id="SSF53335">
    <property type="entry name" value="S-adenosyl-L-methionine-dependent methyltransferases"/>
    <property type="match status" value="1"/>
</dbReference>
<reference evidence="5 6" key="1">
    <citation type="submission" date="2017-06" db="EMBL/GenBank/DDBJ databases">
        <authorList>
            <person name="Kim H.J."/>
            <person name="Triplett B.A."/>
        </authorList>
    </citation>
    <scope>NUCLEOTIDE SEQUENCE [LARGE SCALE GENOMIC DNA]</scope>
    <source>
        <strain evidence="5 6">CGMCC 4.1858</strain>
    </source>
</reference>
<dbReference type="EMBL" id="FZOF01000001">
    <property type="protein sequence ID" value="SNR80032.1"/>
    <property type="molecule type" value="Genomic_DNA"/>
</dbReference>
<evidence type="ECO:0000259" key="4">
    <source>
        <dbReference type="Pfam" id="PF08241"/>
    </source>
</evidence>
<keyword evidence="2 5" id="KW-0489">Methyltransferase</keyword>
<protein>
    <submittedName>
        <fullName evidence="5">Methyltransferase domain-containing protein</fullName>
    </submittedName>
</protein>
<keyword evidence="3 5" id="KW-0808">Transferase</keyword>
<gene>
    <name evidence="5" type="ORF">SAMN05216252_101104</name>
</gene>
<organism evidence="5 6">
    <name type="scientific">Actinacidiphila glaucinigra</name>
    <dbReference type="NCBI Taxonomy" id="235986"/>
    <lineage>
        <taxon>Bacteria</taxon>
        <taxon>Bacillati</taxon>
        <taxon>Actinomycetota</taxon>
        <taxon>Actinomycetes</taxon>
        <taxon>Kitasatosporales</taxon>
        <taxon>Streptomycetaceae</taxon>
        <taxon>Actinacidiphila</taxon>
    </lineage>
</organism>
<evidence type="ECO:0000256" key="1">
    <source>
        <dbReference type="ARBA" id="ARBA00008361"/>
    </source>
</evidence>
<evidence type="ECO:0000256" key="3">
    <source>
        <dbReference type="ARBA" id="ARBA00022679"/>
    </source>
</evidence>
<dbReference type="AlphaFoldDB" id="A0A238ZAC8"/>
<dbReference type="PANTHER" id="PTHR44942">
    <property type="entry name" value="METHYLTRANSF_11 DOMAIN-CONTAINING PROTEIN"/>
    <property type="match status" value="1"/>
</dbReference>
<dbReference type="GO" id="GO:0032259">
    <property type="term" value="P:methylation"/>
    <property type="evidence" value="ECO:0007669"/>
    <property type="project" value="UniProtKB-KW"/>
</dbReference>
<feature type="domain" description="Methyltransferase type 11" evidence="4">
    <location>
        <begin position="47"/>
        <end position="139"/>
    </location>
</feature>
<dbReference type="InterPro" id="IPR051052">
    <property type="entry name" value="Diverse_substrate_MTase"/>
</dbReference>
<dbReference type="PANTHER" id="PTHR44942:SF4">
    <property type="entry name" value="METHYLTRANSFERASE TYPE 11 DOMAIN-CONTAINING PROTEIN"/>
    <property type="match status" value="1"/>
</dbReference>
<evidence type="ECO:0000313" key="6">
    <source>
        <dbReference type="Proteomes" id="UP000198280"/>
    </source>
</evidence>
<accession>A0A238ZAC8</accession>
<dbReference type="RefSeq" id="WP_179279599.1">
    <property type="nucleotide sequence ID" value="NZ_FZOF01000001.1"/>
</dbReference>
<dbReference type="Gene3D" id="3.40.50.150">
    <property type="entry name" value="Vaccinia Virus protein VP39"/>
    <property type="match status" value="1"/>
</dbReference>
<dbReference type="Pfam" id="PF08241">
    <property type="entry name" value="Methyltransf_11"/>
    <property type="match status" value="1"/>
</dbReference>
<keyword evidence="6" id="KW-1185">Reference proteome</keyword>
<name>A0A238ZAC8_9ACTN</name>
<proteinExistence type="inferred from homology"/>
<dbReference type="GO" id="GO:0008757">
    <property type="term" value="F:S-adenosylmethionine-dependent methyltransferase activity"/>
    <property type="evidence" value="ECO:0007669"/>
    <property type="project" value="InterPro"/>
</dbReference>
<evidence type="ECO:0000313" key="5">
    <source>
        <dbReference type="EMBL" id="SNR80032.1"/>
    </source>
</evidence>
<dbReference type="InterPro" id="IPR013216">
    <property type="entry name" value="Methyltransf_11"/>
</dbReference>
<dbReference type="InterPro" id="IPR029063">
    <property type="entry name" value="SAM-dependent_MTases_sf"/>
</dbReference>
<evidence type="ECO:0000256" key="2">
    <source>
        <dbReference type="ARBA" id="ARBA00022603"/>
    </source>
</evidence>
<sequence length="251" mass="27763">MAQRTNQYDDNPQSYRTYWVSRGYEHDAEVAALRRLLEGRHFGHAADVGGGYGRLVPVLREFADRVTLVDASRKQLNDAEVYLKGLAGVSMRLMSADGLGLHSASVDLVTLIRVMHHLPDPRAALTEIARVLRPGGTAVVETANLAHAANRLRYAAHRRRVPLSPVDIRSAENRERDSIPFVNHHPRTVAAQLEAAGLRVERRLSVSNLRSTRLKRVVPHSALVRAEGALQSPLARVGFGPSIFFLVRKPG</sequence>
<dbReference type="CDD" id="cd02440">
    <property type="entry name" value="AdoMet_MTases"/>
    <property type="match status" value="1"/>
</dbReference>
<dbReference type="Proteomes" id="UP000198280">
    <property type="component" value="Unassembled WGS sequence"/>
</dbReference>
<comment type="similarity">
    <text evidence="1">Belongs to the methyltransferase superfamily.</text>
</comment>